<protein>
    <submittedName>
        <fullName evidence="1">Uncharacterized protein</fullName>
    </submittedName>
</protein>
<gene>
    <name evidence="1" type="ORF">EVAR_65928_1</name>
</gene>
<dbReference type="AlphaFoldDB" id="A0A4C2A5Q9"/>
<evidence type="ECO:0000313" key="2">
    <source>
        <dbReference type="Proteomes" id="UP000299102"/>
    </source>
</evidence>
<proteinExistence type="predicted"/>
<reference evidence="1 2" key="1">
    <citation type="journal article" date="2019" name="Commun. Biol.">
        <title>The bagworm genome reveals a unique fibroin gene that provides high tensile strength.</title>
        <authorList>
            <person name="Kono N."/>
            <person name="Nakamura H."/>
            <person name="Ohtoshi R."/>
            <person name="Tomita M."/>
            <person name="Numata K."/>
            <person name="Arakawa K."/>
        </authorList>
    </citation>
    <scope>NUCLEOTIDE SEQUENCE [LARGE SCALE GENOMIC DNA]</scope>
</reference>
<sequence>MRRGGVVRVRDQFGTENRRAQTCRVVRATLLLASNPSRWLERRGSLASVIADTSHRSRQLLSVVSEARAIHLI</sequence>
<keyword evidence="2" id="KW-1185">Reference proteome</keyword>
<name>A0A4C2A5Q9_EUMVA</name>
<organism evidence="1 2">
    <name type="scientific">Eumeta variegata</name>
    <name type="common">Bagworm moth</name>
    <name type="synonym">Eumeta japonica</name>
    <dbReference type="NCBI Taxonomy" id="151549"/>
    <lineage>
        <taxon>Eukaryota</taxon>
        <taxon>Metazoa</taxon>
        <taxon>Ecdysozoa</taxon>
        <taxon>Arthropoda</taxon>
        <taxon>Hexapoda</taxon>
        <taxon>Insecta</taxon>
        <taxon>Pterygota</taxon>
        <taxon>Neoptera</taxon>
        <taxon>Endopterygota</taxon>
        <taxon>Lepidoptera</taxon>
        <taxon>Glossata</taxon>
        <taxon>Ditrysia</taxon>
        <taxon>Tineoidea</taxon>
        <taxon>Psychidae</taxon>
        <taxon>Oiketicinae</taxon>
        <taxon>Eumeta</taxon>
    </lineage>
</organism>
<dbReference type="EMBL" id="BGZK01002525">
    <property type="protein sequence ID" value="GBP94603.1"/>
    <property type="molecule type" value="Genomic_DNA"/>
</dbReference>
<comment type="caution">
    <text evidence="1">The sequence shown here is derived from an EMBL/GenBank/DDBJ whole genome shotgun (WGS) entry which is preliminary data.</text>
</comment>
<accession>A0A4C2A5Q9</accession>
<evidence type="ECO:0000313" key="1">
    <source>
        <dbReference type="EMBL" id="GBP94603.1"/>
    </source>
</evidence>
<dbReference type="Proteomes" id="UP000299102">
    <property type="component" value="Unassembled WGS sequence"/>
</dbReference>